<feature type="region of interest" description="Disordered" evidence="9">
    <location>
        <begin position="98"/>
        <end position="150"/>
    </location>
</feature>
<dbReference type="GO" id="GO:0005840">
    <property type="term" value="C:ribosome"/>
    <property type="evidence" value="ECO:0007669"/>
    <property type="project" value="UniProtKB-KW"/>
</dbReference>
<dbReference type="PROSITE" id="PS01048">
    <property type="entry name" value="RIBOSOMAL_S6"/>
    <property type="match status" value="1"/>
</dbReference>
<feature type="compositionally biased region" description="Low complexity" evidence="9">
    <location>
        <begin position="130"/>
        <end position="150"/>
    </location>
</feature>
<sequence>MPLYETVIIARQDISTQQVETLTEQMSGYVTEGGGTVAKVEHWGLRNLAYKIKKNRKGHYVLLNIDSPVAAVKEMERNLLLHEDILRHMTLRVEELNENDSVMLQSRSARPGGRRDREEQESDAPKAAAEEVVAADETATEEVATVEGDA</sequence>
<evidence type="ECO:0000256" key="7">
    <source>
        <dbReference type="ARBA" id="ARBA00035294"/>
    </source>
</evidence>
<dbReference type="InterPro" id="IPR035980">
    <property type="entry name" value="Ribosomal_bS6_sf"/>
</dbReference>
<evidence type="ECO:0000256" key="3">
    <source>
        <dbReference type="ARBA" id="ARBA00022884"/>
    </source>
</evidence>
<keyword evidence="5 8" id="KW-0687">Ribonucleoprotein</keyword>
<dbReference type="HAMAP" id="MF_00360">
    <property type="entry name" value="Ribosomal_bS6"/>
    <property type="match status" value="1"/>
</dbReference>
<dbReference type="RefSeq" id="WP_251932783.1">
    <property type="nucleotide sequence ID" value="NZ_CP098747.1"/>
</dbReference>
<keyword evidence="4 8" id="KW-0689">Ribosomal protein</keyword>
<evidence type="ECO:0000256" key="1">
    <source>
        <dbReference type="ARBA" id="ARBA00009512"/>
    </source>
</evidence>
<dbReference type="InterPro" id="IPR000529">
    <property type="entry name" value="Ribosomal_bS6"/>
</dbReference>
<dbReference type="Gene3D" id="3.30.70.60">
    <property type="match status" value="1"/>
</dbReference>
<gene>
    <name evidence="8 10" type="primary">rpsF</name>
    <name evidence="10" type="ORF">NBZ79_12480</name>
</gene>
<dbReference type="Pfam" id="PF01250">
    <property type="entry name" value="Ribosomal_S6"/>
    <property type="match status" value="1"/>
</dbReference>
<dbReference type="CDD" id="cd00473">
    <property type="entry name" value="bS6"/>
    <property type="match status" value="1"/>
</dbReference>
<keyword evidence="2 8" id="KW-0699">rRNA-binding</keyword>
<comment type="function">
    <text evidence="6 8">Binds together with bS18 to 16S ribosomal RNA.</text>
</comment>
<feature type="compositionally biased region" description="Polar residues" evidence="9">
    <location>
        <begin position="99"/>
        <end position="108"/>
    </location>
</feature>
<dbReference type="InterPro" id="IPR014717">
    <property type="entry name" value="Transl_elong_EF1B/ribsomal_bS6"/>
</dbReference>
<evidence type="ECO:0000313" key="11">
    <source>
        <dbReference type="Proteomes" id="UP001056291"/>
    </source>
</evidence>
<dbReference type="SUPFAM" id="SSF54995">
    <property type="entry name" value="Ribosomal protein S6"/>
    <property type="match status" value="1"/>
</dbReference>
<evidence type="ECO:0000256" key="9">
    <source>
        <dbReference type="SAM" id="MobiDB-lite"/>
    </source>
</evidence>
<evidence type="ECO:0000256" key="5">
    <source>
        <dbReference type="ARBA" id="ARBA00023274"/>
    </source>
</evidence>
<accession>A0ABY4VZ32</accession>
<name>A0ABY4VZ32_9PROT</name>
<protein>
    <recommendedName>
        <fullName evidence="7 8">Small ribosomal subunit protein bS6</fullName>
    </recommendedName>
</protein>
<dbReference type="PANTHER" id="PTHR21011">
    <property type="entry name" value="MITOCHONDRIAL 28S RIBOSOMAL PROTEIN S6"/>
    <property type="match status" value="1"/>
</dbReference>
<comment type="similarity">
    <text evidence="1 8">Belongs to the bacterial ribosomal protein bS6 family.</text>
</comment>
<evidence type="ECO:0000256" key="2">
    <source>
        <dbReference type="ARBA" id="ARBA00022730"/>
    </source>
</evidence>
<dbReference type="InterPro" id="IPR020814">
    <property type="entry name" value="Ribosomal_S6_plastid/chlpt"/>
</dbReference>
<evidence type="ECO:0000256" key="6">
    <source>
        <dbReference type="ARBA" id="ARBA00035104"/>
    </source>
</evidence>
<evidence type="ECO:0000256" key="8">
    <source>
        <dbReference type="HAMAP-Rule" id="MF_00360"/>
    </source>
</evidence>
<reference evidence="10" key="1">
    <citation type="submission" date="2022-06" db="EMBL/GenBank/DDBJ databases">
        <title>Sneathiella actinostolidae sp. nov., isolated from a sea anemonein the Western Pacific Ocean.</title>
        <authorList>
            <person name="Wei M.J."/>
        </authorList>
    </citation>
    <scope>NUCLEOTIDE SEQUENCE</scope>
    <source>
        <strain evidence="10">PHK-P5</strain>
    </source>
</reference>
<dbReference type="InterPro" id="IPR020815">
    <property type="entry name" value="Ribosomal_bS6_CS"/>
</dbReference>
<keyword evidence="3 8" id="KW-0694">RNA-binding</keyword>
<dbReference type="EMBL" id="CP098747">
    <property type="protein sequence ID" value="USG59994.1"/>
    <property type="molecule type" value="Genomic_DNA"/>
</dbReference>
<evidence type="ECO:0000256" key="4">
    <source>
        <dbReference type="ARBA" id="ARBA00022980"/>
    </source>
</evidence>
<proteinExistence type="inferred from homology"/>
<dbReference type="NCBIfam" id="TIGR00166">
    <property type="entry name" value="S6"/>
    <property type="match status" value="1"/>
</dbReference>
<keyword evidence="11" id="KW-1185">Reference proteome</keyword>
<dbReference type="Proteomes" id="UP001056291">
    <property type="component" value="Chromosome"/>
</dbReference>
<dbReference type="PANTHER" id="PTHR21011:SF1">
    <property type="entry name" value="SMALL RIBOSOMAL SUBUNIT PROTEIN BS6M"/>
    <property type="match status" value="1"/>
</dbReference>
<evidence type="ECO:0000313" key="10">
    <source>
        <dbReference type="EMBL" id="USG59994.1"/>
    </source>
</evidence>
<organism evidence="10 11">
    <name type="scientific">Sneathiella marina</name>
    <dbReference type="NCBI Taxonomy" id="2950108"/>
    <lineage>
        <taxon>Bacteria</taxon>
        <taxon>Pseudomonadati</taxon>
        <taxon>Pseudomonadota</taxon>
        <taxon>Alphaproteobacteria</taxon>
        <taxon>Sneathiellales</taxon>
        <taxon>Sneathiellaceae</taxon>
        <taxon>Sneathiella</taxon>
    </lineage>
</organism>